<dbReference type="SUPFAM" id="SSF58104">
    <property type="entry name" value="Methyl-accepting chemotaxis protein (MCP) signaling domain"/>
    <property type="match status" value="1"/>
</dbReference>
<evidence type="ECO:0000313" key="8">
    <source>
        <dbReference type="Proteomes" id="UP000253782"/>
    </source>
</evidence>
<dbReference type="RefSeq" id="WP_114844701.1">
    <property type="nucleotide sequence ID" value="NZ_JBHSPE010000001.1"/>
</dbReference>
<dbReference type="AlphaFoldDB" id="A0A369UPR1"/>
<feature type="region of interest" description="Disordered" evidence="5">
    <location>
        <begin position="78"/>
        <end position="106"/>
    </location>
</feature>
<dbReference type="SMART" id="SM00283">
    <property type="entry name" value="MA"/>
    <property type="match status" value="1"/>
</dbReference>
<proteinExistence type="inferred from homology"/>
<sequence length="440" mass="47349">MQLIQSKHLDALVQAAVTGDTAQVALLSRQHPRLARALAPLFAATPREPSTTAMQAVEQQGLMLNTAQALLREHQALEQATGESRESAGRLTDNGAGISTSLQQTAGGIERARETTRHGAATVNELDGQLRLLRSALSAMSRNQSKLAEQVAQIRKLTATVQEIAHQTNLVALNAAIEAARAGEAGRGFAVVADEVKQLAEKTSQATGEIEAVTGSIGDFSQQLDGDVQHGMLRLEGAQERIGRTSDALQDGAEALHVASNRLQTLQQSCDAQNVRVSATQAALGALQRRATEARRQTEALDRAAVLSHRLCLNWLDLSWLDRTTGHSIAGLSLSLRESVQGLRQAMELALHEPAALDRRWFDMAVLKQVLQRFATHHTAHPAATPLLEAGQRLSNHAETFVSLLSQGELGQAAQLPGRLETERETIHQQLGMLLADSHA</sequence>
<comment type="caution">
    <text evidence="7">The sequence shown here is derived from an EMBL/GenBank/DDBJ whole genome shotgun (WGS) entry which is preliminary data.</text>
</comment>
<feature type="domain" description="Methyl-accepting transducer" evidence="6">
    <location>
        <begin position="52"/>
        <end position="288"/>
    </location>
</feature>
<dbReference type="GO" id="GO:0007165">
    <property type="term" value="P:signal transduction"/>
    <property type="evidence" value="ECO:0007669"/>
    <property type="project" value="UniProtKB-KW"/>
</dbReference>
<dbReference type="PANTHER" id="PTHR32089:SF112">
    <property type="entry name" value="LYSOZYME-LIKE PROTEIN-RELATED"/>
    <property type="match status" value="1"/>
</dbReference>
<accession>A0A369UPR1</accession>
<dbReference type="PANTHER" id="PTHR32089">
    <property type="entry name" value="METHYL-ACCEPTING CHEMOTAXIS PROTEIN MCPB"/>
    <property type="match status" value="1"/>
</dbReference>
<dbReference type="EMBL" id="QQAH01000005">
    <property type="protein sequence ID" value="RDD82636.1"/>
    <property type="molecule type" value="Genomic_DNA"/>
</dbReference>
<evidence type="ECO:0000256" key="2">
    <source>
        <dbReference type="ARBA" id="ARBA00023224"/>
    </source>
</evidence>
<dbReference type="PRINTS" id="PR00260">
    <property type="entry name" value="CHEMTRNSDUCR"/>
</dbReference>
<reference evidence="7 8" key="1">
    <citation type="submission" date="2018-07" db="EMBL/GenBank/DDBJ databases">
        <title>Dyella tabacisoli L4-6T, whole genome shotgun sequence.</title>
        <authorList>
            <person name="Zhou X.-K."/>
            <person name="Li W.-J."/>
            <person name="Duan Y.-Q."/>
        </authorList>
    </citation>
    <scope>NUCLEOTIDE SEQUENCE [LARGE SCALE GENOMIC DNA]</scope>
    <source>
        <strain evidence="7 8">L4-6</strain>
    </source>
</reference>
<gene>
    <name evidence="7" type="ORF">DVJ77_06880</name>
</gene>
<protein>
    <submittedName>
        <fullName evidence="7">Chemotaxis protein</fullName>
    </submittedName>
</protein>
<dbReference type="GO" id="GO:0006935">
    <property type="term" value="P:chemotaxis"/>
    <property type="evidence" value="ECO:0007669"/>
    <property type="project" value="InterPro"/>
</dbReference>
<dbReference type="Gene3D" id="1.10.287.950">
    <property type="entry name" value="Methyl-accepting chemotaxis protein"/>
    <property type="match status" value="1"/>
</dbReference>
<dbReference type="OrthoDB" id="5938562at2"/>
<organism evidence="7 8">
    <name type="scientific">Dyella tabacisoli</name>
    <dbReference type="NCBI Taxonomy" id="2282381"/>
    <lineage>
        <taxon>Bacteria</taxon>
        <taxon>Pseudomonadati</taxon>
        <taxon>Pseudomonadota</taxon>
        <taxon>Gammaproteobacteria</taxon>
        <taxon>Lysobacterales</taxon>
        <taxon>Rhodanobacteraceae</taxon>
        <taxon>Dyella</taxon>
    </lineage>
</organism>
<comment type="subcellular location">
    <subcellularLocation>
        <location evidence="1">Membrane</location>
    </subcellularLocation>
</comment>
<comment type="similarity">
    <text evidence="3">Belongs to the methyl-accepting chemotaxis (MCP) protein family.</text>
</comment>
<evidence type="ECO:0000256" key="1">
    <source>
        <dbReference type="ARBA" id="ARBA00004370"/>
    </source>
</evidence>
<dbReference type="Pfam" id="PF00015">
    <property type="entry name" value="MCPsignal"/>
    <property type="match status" value="1"/>
</dbReference>
<keyword evidence="2 4" id="KW-0807">Transducer</keyword>
<evidence type="ECO:0000256" key="4">
    <source>
        <dbReference type="PROSITE-ProRule" id="PRU00284"/>
    </source>
</evidence>
<keyword evidence="8" id="KW-1185">Reference proteome</keyword>
<dbReference type="Proteomes" id="UP000253782">
    <property type="component" value="Unassembled WGS sequence"/>
</dbReference>
<evidence type="ECO:0000313" key="7">
    <source>
        <dbReference type="EMBL" id="RDD82636.1"/>
    </source>
</evidence>
<dbReference type="InterPro" id="IPR004090">
    <property type="entry name" value="Chemotax_Me-accpt_rcpt"/>
</dbReference>
<dbReference type="GO" id="GO:0016020">
    <property type="term" value="C:membrane"/>
    <property type="evidence" value="ECO:0007669"/>
    <property type="project" value="UniProtKB-SubCell"/>
</dbReference>
<dbReference type="InterPro" id="IPR004089">
    <property type="entry name" value="MCPsignal_dom"/>
</dbReference>
<evidence type="ECO:0000256" key="3">
    <source>
        <dbReference type="ARBA" id="ARBA00029447"/>
    </source>
</evidence>
<feature type="compositionally biased region" description="Polar residues" evidence="5">
    <location>
        <begin position="97"/>
        <end position="106"/>
    </location>
</feature>
<dbReference type="GO" id="GO:0004888">
    <property type="term" value="F:transmembrane signaling receptor activity"/>
    <property type="evidence" value="ECO:0007669"/>
    <property type="project" value="InterPro"/>
</dbReference>
<evidence type="ECO:0000259" key="6">
    <source>
        <dbReference type="PROSITE" id="PS50111"/>
    </source>
</evidence>
<evidence type="ECO:0000256" key="5">
    <source>
        <dbReference type="SAM" id="MobiDB-lite"/>
    </source>
</evidence>
<dbReference type="PROSITE" id="PS50111">
    <property type="entry name" value="CHEMOTAXIS_TRANSDUC_2"/>
    <property type="match status" value="1"/>
</dbReference>
<name>A0A369UPR1_9GAMM</name>